<protein>
    <submittedName>
        <fullName evidence="1">Uncharacterized protein</fullName>
    </submittedName>
</protein>
<dbReference type="AlphaFoldDB" id="A0A240E8Z1"/>
<sequence length="191" mass="21358">MISTKSVKPTLQHAYASLITVKPTLQHAYVSLMMDVIGRGLVVANQIDSEIKSEISGFPTNFIFSMKVFPKGPSFVIQVQYDHQLKLLKNFSGKPDLTITFKHLTHAFLVFSFQEGTAQAFANDRMVADGELSYAIRLVRCLNKMEALILPKLVADLAVKEYPKNLSLKEKATEAASIYLKIAQSYLKRST</sequence>
<accession>A0A240E8Z1</accession>
<dbReference type="Proteomes" id="UP000219042">
    <property type="component" value="Unassembled WGS sequence"/>
</dbReference>
<name>A0A240E8Z1_9GAMM</name>
<evidence type="ECO:0000313" key="1">
    <source>
        <dbReference type="EMBL" id="SNX44713.1"/>
    </source>
</evidence>
<dbReference type="EMBL" id="OANT01000004">
    <property type="protein sequence ID" value="SNX44713.1"/>
    <property type="molecule type" value="Genomic_DNA"/>
</dbReference>
<keyword evidence="2" id="KW-1185">Reference proteome</keyword>
<evidence type="ECO:0000313" key="2">
    <source>
        <dbReference type="Proteomes" id="UP000219042"/>
    </source>
</evidence>
<organism evidence="1 2">
    <name type="scientific">Acinetobacter puyangensis</name>
    <dbReference type="NCBI Taxonomy" id="1096779"/>
    <lineage>
        <taxon>Bacteria</taxon>
        <taxon>Pseudomonadati</taxon>
        <taxon>Pseudomonadota</taxon>
        <taxon>Gammaproteobacteria</taxon>
        <taxon>Moraxellales</taxon>
        <taxon>Moraxellaceae</taxon>
        <taxon>Acinetobacter</taxon>
    </lineage>
</organism>
<gene>
    <name evidence="1" type="ORF">SAMN05421731_10464</name>
</gene>
<reference evidence="2" key="1">
    <citation type="submission" date="2016-09" db="EMBL/GenBank/DDBJ databases">
        <authorList>
            <person name="Varghese N."/>
            <person name="Submissions S."/>
        </authorList>
    </citation>
    <scope>NUCLEOTIDE SEQUENCE [LARGE SCALE GENOMIC DNA]</scope>
    <source>
        <strain evidence="2">ANC 4466</strain>
    </source>
</reference>
<proteinExistence type="predicted"/>